<keyword evidence="1" id="KW-1133">Transmembrane helix</keyword>
<proteinExistence type="predicted"/>
<gene>
    <name evidence="2" type="ORF">CPter91_2596</name>
</gene>
<keyword evidence="1" id="KW-0812">Transmembrane</keyword>
<protein>
    <submittedName>
        <fullName evidence="2">Putative membrane protein</fullName>
    </submittedName>
</protein>
<dbReference type="OrthoDB" id="9000460at2"/>
<sequence>MSVSKLSRAYLFNAAAFIPVILFLLYGRFGPGTAGVRWETAYVIGGILAIPHMIWLINSRAGHWIALGVDLYLLVGALLAALSESAVQMWGQDLGAAPVLASVFVVGIAATLFSPLGFIGEISNNRARIRQLSLMLLITAAIAVAVSLAFRHSPLLGGVLPIVALVLVRGQLGKRLATAA</sequence>
<dbReference type="PATRIC" id="fig|279113.9.peg.2562"/>
<feature type="transmembrane region" description="Helical" evidence="1">
    <location>
        <begin position="95"/>
        <end position="120"/>
    </location>
</feature>
<evidence type="ECO:0000313" key="2">
    <source>
        <dbReference type="EMBL" id="AMP04948.1"/>
    </source>
</evidence>
<dbReference type="STRING" id="279113.CPter91_2596"/>
<dbReference type="Proteomes" id="UP000074561">
    <property type="component" value="Chromosome"/>
</dbReference>
<feature type="transmembrane region" description="Helical" evidence="1">
    <location>
        <begin position="41"/>
        <end position="57"/>
    </location>
</feature>
<evidence type="ECO:0000313" key="3">
    <source>
        <dbReference type="Proteomes" id="UP000074561"/>
    </source>
</evidence>
<organism evidence="2 3">
    <name type="scientific">Collimonas pratensis</name>
    <dbReference type="NCBI Taxonomy" id="279113"/>
    <lineage>
        <taxon>Bacteria</taxon>
        <taxon>Pseudomonadati</taxon>
        <taxon>Pseudomonadota</taxon>
        <taxon>Betaproteobacteria</taxon>
        <taxon>Burkholderiales</taxon>
        <taxon>Oxalobacteraceae</taxon>
        <taxon>Collimonas</taxon>
    </lineage>
</organism>
<feature type="transmembrane region" description="Helical" evidence="1">
    <location>
        <begin position="64"/>
        <end position="83"/>
    </location>
</feature>
<accession>A0A127Q4E5</accession>
<name>A0A127Q4E5_9BURK</name>
<keyword evidence="1" id="KW-0472">Membrane</keyword>
<dbReference type="AlphaFoldDB" id="A0A127Q4E5"/>
<dbReference type="EMBL" id="CP013234">
    <property type="protein sequence ID" value="AMP04948.1"/>
    <property type="molecule type" value="Genomic_DNA"/>
</dbReference>
<feature type="transmembrane region" description="Helical" evidence="1">
    <location>
        <begin position="155"/>
        <end position="172"/>
    </location>
</feature>
<evidence type="ECO:0000256" key="1">
    <source>
        <dbReference type="SAM" id="Phobius"/>
    </source>
</evidence>
<dbReference type="RefSeq" id="WP_061940479.1">
    <property type="nucleotide sequence ID" value="NZ_CP013234.1"/>
</dbReference>
<dbReference type="KEGG" id="cpra:CPter91_2596"/>
<feature type="transmembrane region" description="Helical" evidence="1">
    <location>
        <begin position="132"/>
        <end position="149"/>
    </location>
</feature>
<feature type="transmembrane region" description="Helical" evidence="1">
    <location>
        <begin position="9"/>
        <end position="29"/>
    </location>
</feature>
<reference evidence="2 3" key="1">
    <citation type="submission" date="2015-11" db="EMBL/GenBank/DDBJ databases">
        <title>Exploring the genomic traits of fungus-feeding bacterial genus Collimonas.</title>
        <authorList>
            <person name="Song C."/>
            <person name="Schmidt R."/>
            <person name="de Jager V."/>
            <person name="Krzyzanowska D."/>
            <person name="Jongedijk E."/>
            <person name="Cankar K."/>
            <person name="Beekwilder J."/>
            <person name="van Veen A."/>
            <person name="de Boer W."/>
            <person name="van Veen J.A."/>
            <person name="Garbeva P."/>
        </authorList>
    </citation>
    <scope>NUCLEOTIDE SEQUENCE [LARGE SCALE GENOMIC DNA]</scope>
    <source>
        <strain evidence="2 3">Ter91</strain>
    </source>
</reference>